<dbReference type="InterPro" id="IPR036179">
    <property type="entry name" value="Ig-like_dom_sf"/>
</dbReference>
<evidence type="ECO:0000313" key="3">
    <source>
        <dbReference type="Proteomes" id="UP000694546"/>
    </source>
</evidence>
<dbReference type="InterPro" id="IPR007110">
    <property type="entry name" value="Ig-like_dom"/>
</dbReference>
<dbReference type="GeneTree" id="ENSGT00940000174429"/>
<dbReference type="Ensembl" id="ENSGMOT00000069859.1">
    <property type="protein sequence ID" value="ENSGMOP00000057670.1"/>
    <property type="gene ID" value="ENSGMOG00000024836.1"/>
</dbReference>
<sequence length="148" mass="16987">KLLVYANHSYILRIVDVHYERKPFKELMGTPITLTCKTMYVYKWCRHMEVGWHQNGSVGLTDPSRYLTTVNETISEDSRLRQVTTKILSLISEDNGDFQCIAKCENGEQARGHFIEVVVKGRIIFSQDLRTSLVVFTVNVSSKLLLFG</sequence>
<dbReference type="InterPro" id="IPR013783">
    <property type="entry name" value="Ig-like_fold"/>
</dbReference>
<dbReference type="OMA" id="GETAMGH"/>
<keyword evidence="3" id="KW-1185">Reference proteome</keyword>
<evidence type="ECO:0000313" key="2">
    <source>
        <dbReference type="Ensembl" id="ENSGMOP00000057670.1"/>
    </source>
</evidence>
<feature type="domain" description="Ig-like" evidence="1">
    <location>
        <begin position="29"/>
        <end position="102"/>
    </location>
</feature>
<organism evidence="2 3">
    <name type="scientific">Gadus morhua</name>
    <name type="common">Atlantic cod</name>
    <dbReference type="NCBI Taxonomy" id="8049"/>
    <lineage>
        <taxon>Eukaryota</taxon>
        <taxon>Metazoa</taxon>
        <taxon>Chordata</taxon>
        <taxon>Craniata</taxon>
        <taxon>Vertebrata</taxon>
        <taxon>Euteleostomi</taxon>
        <taxon>Actinopterygii</taxon>
        <taxon>Neopterygii</taxon>
        <taxon>Teleostei</taxon>
        <taxon>Neoteleostei</taxon>
        <taxon>Acanthomorphata</taxon>
        <taxon>Zeiogadaria</taxon>
        <taxon>Gadariae</taxon>
        <taxon>Gadiformes</taxon>
        <taxon>Gadoidei</taxon>
        <taxon>Gadidae</taxon>
        <taxon>Gadus</taxon>
    </lineage>
</organism>
<dbReference type="AlphaFoldDB" id="A0A8C5C9G2"/>
<proteinExistence type="predicted"/>
<evidence type="ECO:0000259" key="1">
    <source>
        <dbReference type="PROSITE" id="PS50835"/>
    </source>
</evidence>
<dbReference type="PROSITE" id="PS50835">
    <property type="entry name" value="IG_LIKE"/>
    <property type="match status" value="1"/>
</dbReference>
<dbReference type="Proteomes" id="UP000694546">
    <property type="component" value="Chromosome 11"/>
</dbReference>
<protein>
    <recommendedName>
        <fullName evidence="1">Ig-like domain-containing protein</fullName>
    </recommendedName>
</protein>
<name>A0A8C5C9G2_GADMO</name>
<dbReference type="SUPFAM" id="SSF48726">
    <property type="entry name" value="Immunoglobulin"/>
    <property type="match status" value="1"/>
</dbReference>
<reference evidence="2" key="2">
    <citation type="submission" date="2025-09" db="UniProtKB">
        <authorList>
            <consortium name="Ensembl"/>
        </authorList>
    </citation>
    <scope>IDENTIFICATION</scope>
</reference>
<accession>A0A8C5C9G2</accession>
<dbReference type="Gene3D" id="2.60.40.10">
    <property type="entry name" value="Immunoglobulins"/>
    <property type="match status" value="1"/>
</dbReference>
<reference evidence="2" key="1">
    <citation type="submission" date="2025-08" db="UniProtKB">
        <authorList>
            <consortium name="Ensembl"/>
        </authorList>
    </citation>
    <scope>IDENTIFICATION</scope>
</reference>